<dbReference type="Proteomes" id="UP000694396">
    <property type="component" value="Unplaced"/>
</dbReference>
<evidence type="ECO:0000313" key="2">
    <source>
        <dbReference type="Proteomes" id="UP000694396"/>
    </source>
</evidence>
<reference evidence="1" key="2">
    <citation type="submission" date="2025-09" db="UniProtKB">
        <authorList>
            <consortium name="Ensembl"/>
        </authorList>
    </citation>
    <scope>IDENTIFICATION</scope>
</reference>
<proteinExistence type="predicted"/>
<evidence type="ECO:0000313" key="1">
    <source>
        <dbReference type="Ensembl" id="ENSCRFP00000018196.1"/>
    </source>
</evidence>
<dbReference type="Ensembl" id="ENSCRFT00000018810.1">
    <property type="protein sequence ID" value="ENSCRFP00000018196.1"/>
    <property type="gene ID" value="ENSCRFG00000013785.1"/>
</dbReference>
<accession>A0A8C3RAS7</accession>
<organism evidence="1 2">
    <name type="scientific">Cyanoderma ruficeps</name>
    <name type="common">rufous-capped babbler</name>
    <dbReference type="NCBI Taxonomy" id="181631"/>
    <lineage>
        <taxon>Eukaryota</taxon>
        <taxon>Metazoa</taxon>
        <taxon>Chordata</taxon>
        <taxon>Craniata</taxon>
        <taxon>Vertebrata</taxon>
        <taxon>Euteleostomi</taxon>
        <taxon>Archelosauria</taxon>
        <taxon>Archosauria</taxon>
        <taxon>Dinosauria</taxon>
        <taxon>Saurischia</taxon>
        <taxon>Theropoda</taxon>
        <taxon>Coelurosauria</taxon>
        <taxon>Aves</taxon>
        <taxon>Neognathae</taxon>
        <taxon>Neoaves</taxon>
        <taxon>Telluraves</taxon>
        <taxon>Australaves</taxon>
        <taxon>Passeriformes</taxon>
        <taxon>Sylvioidea</taxon>
        <taxon>Timaliidae</taxon>
        <taxon>Cyanoderma</taxon>
    </lineage>
</organism>
<keyword evidence="2" id="KW-1185">Reference proteome</keyword>
<protein>
    <submittedName>
        <fullName evidence="1">Uncharacterized protein</fullName>
    </submittedName>
</protein>
<sequence length="96" mass="10738">MANITALFPLSYPFWHTISPSISSRVQRGKFFGLSPSALLKAGVEQHHLDSPGLPPLQLFKEKLITNGNGENCYHSTDNFYLLSCYCIAKHILESE</sequence>
<dbReference type="AlphaFoldDB" id="A0A8C3RAS7"/>
<name>A0A8C3RAS7_9PASS</name>
<reference evidence="1" key="1">
    <citation type="submission" date="2025-08" db="UniProtKB">
        <authorList>
            <consortium name="Ensembl"/>
        </authorList>
    </citation>
    <scope>IDENTIFICATION</scope>
</reference>